<evidence type="ECO:0000313" key="5">
    <source>
        <dbReference type="Proteomes" id="UP000486760"/>
    </source>
</evidence>
<keyword evidence="1 2" id="KW-0732">Signal</keyword>
<evidence type="ECO:0000256" key="2">
    <source>
        <dbReference type="SAM" id="SignalP"/>
    </source>
</evidence>
<dbReference type="RefSeq" id="WP_149328859.1">
    <property type="nucleotide sequence ID" value="NZ_VTPY01000005.1"/>
</dbReference>
<evidence type="ECO:0000313" key="4">
    <source>
        <dbReference type="EMBL" id="KAA0011115.1"/>
    </source>
</evidence>
<dbReference type="Gene3D" id="2.40.160.20">
    <property type="match status" value="1"/>
</dbReference>
<evidence type="ECO:0000259" key="3">
    <source>
        <dbReference type="Pfam" id="PF13505"/>
    </source>
</evidence>
<keyword evidence="5" id="KW-1185">Reference proteome</keyword>
<dbReference type="Pfam" id="PF13505">
    <property type="entry name" value="OMP_b-brl"/>
    <property type="match status" value="1"/>
</dbReference>
<evidence type="ECO:0000256" key="1">
    <source>
        <dbReference type="ARBA" id="ARBA00022729"/>
    </source>
</evidence>
<dbReference type="InterPro" id="IPR006315">
    <property type="entry name" value="OM_autotransptr_brl_dom"/>
</dbReference>
<dbReference type="InterPro" id="IPR011250">
    <property type="entry name" value="OMP/PagP_B-barrel"/>
</dbReference>
<proteinExistence type="predicted"/>
<comment type="caution">
    <text evidence="4">The sequence shown here is derived from an EMBL/GenBank/DDBJ whole genome shotgun (WGS) entry which is preliminary data.</text>
</comment>
<dbReference type="NCBIfam" id="TIGR01414">
    <property type="entry name" value="autotrans_barl"/>
    <property type="match status" value="1"/>
</dbReference>
<protein>
    <submittedName>
        <fullName evidence="4">Porin family protein</fullName>
    </submittedName>
</protein>
<feature type="signal peptide" evidence="2">
    <location>
        <begin position="1"/>
        <end position="22"/>
    </location>
</feature>
<name>A0A7V7FXX2_9GAMM</name>
<dbReference type="AlphaFoldDB" id="A0A7V7FXX2"/>
<feature type="chain" id="PRO_5030551376" evidence="2">
    <location>
        <begin position="23"/>
        <end position="182"/>
    </location>
</feature>
<dbReference type="Proteomes" id="UP000486760">
    <property type="component" value="Unassembled WGS sequence"/>
</dbReference>
<dbReference type="EMBL" id="VTPY01000005">
    <property type="protein sequence ID" value="KAA0011115.1"/>
    <property type="molecule type" value="Genomic_DNA"/>
</dbReference>
<accession>A0A7V7FXX2</accession>
<organism evidence="4 5">
    <name type="scientific">Billgrantia pellis</name>
    <dbReference type="NCBI Taxonomy" id="2606936"/>
    <lineage>
        <taxon>Bacteria</taxon>
        <taxon>Pseudomonadati</taxon>
        <taxon>Pseudomonadota</taxon>
        <taxon>Gammaproteobacteria</taxon>
        <taxon>Oceanospirillales</taxon>
        <taxon>Halomonadaceae</taxon>
        <taxon>Billgrantia</taxon>
    </lineage>
</organism>
<dbReference type="SUPFAM" id="SSF56925">
    <property type="entry name" value="OMPA-like"/>
    <property type="match status" value="1"/>
</dbReference>
<gene>
    <name evidence="4" type="ORF">F0A17_13370</name>
</gene>
<sequence>MKPLAITAAVVIASAAAVSAQAQQGQSQGSQYRSPGQSQAQMPMYPRTYAGADAMFWDLDYDHGEDGDSVGLRLNGGAQFSDYFGVEAHLGTGGSDGPTELEYLVGAYAKGILPVSQELRLYGLAGFTEVDFDTDQESGFSYGAGAEFDVAPNLAIGADYMRYLDKSDYTFDAASVGVRYRF</sequence>
<reference evidence="4 5" key="1">
    <citation type="submission" date="2019-08" db="EMBL/GenBank/DDBJ databases">
        <title>Bioinformatics analysis of the strain L3 and L5.</title>
        <authorList>
            <person name="Li X."/>
        </authorList>
    </citation>
    <scope>NUCLEOTIDE SEQUENCE [LARGE SCALE GENOMIC DNA]</scope>
    <source>
        <strain evidence="4 5">L5</strain>
    </source>
</reference>
<dbReference type="GO" id="GO:0019867">
    <property type="term" value="C:outer membrane"/>
    <property type="evidence" value="ECO:0007669"/>
    <property type="project" value="InterPro"/>
</dbReference>
<dbReference type="InterPro" id="IPR027385">
    <property type="entry name" value="Beta-barrel_OMP"/>
</dbReference>
<feature type="domain" description="Outer membrane protein beta-barrel" evidence="3">
    <location>
        <begin position="12"/>
        <end position="182"/>
    </location>
</feature>